<sequence>MNSCGIRDPALNLNRQIWGRENVPAQAIELQESPSADAIITLKLQELLLLWSLPPPPPPPRALAKMDTPLKSTVILNTHRSQTGKGTLMPCSILSLTCGCFNCSLAHLTHR</sequence>
<proteinExistence type="predicted"/>
<reference evidence="1" key="1">
    <citation type="submission" date="2021-09" db="EMBL/GenBank/DDBJ databases">
        <title>The genome of Mauremys mutica provides insights into the evolution of semi-aquatic lifestyle.</title>
        <authorList>
            <person name="Gong S."/>
            <person name="Gao Y."/>
        </authorList>
    </citation>
    <scope>NUCLEOTIDE SEQUENCE</scope>
    <source>
        <strain evidence="1">MM-2020</strain>
        <tissue evidence="1">Muscle</tissue>
    </source>
</reference>
<keyword evidence="2" id="KW-1185">Reference proteome</keyword>
<dbReference type="Proteomes" id="UP000827986">
    <property type="component" value="Unassembled WGS sequence"/>
</dbReference>
<accession>A0A9D4AZ99</accession>
<evidence type="ECO:0000313" key="1">
    <source>
        <dbReference type="EMBL" id="KAH1174285.1"/>
    </source>
</evidence>
<name>A0A9D4AZ99_9SAUR</name>
<protein>
    <submittedName>
        <fullName evidence="1">Uncharacterized protein</fullName>
    </submittedName>
</protein>
<comment type="caution">
    <text evidence="1">The sequence shown here is derived from an EMBL/GenBank/DDBJ whole genome shotgun (WGS) entry which is preliminary data.</text>
</comment>
<organism evidence="1 2">
    <name type="scientific">Mauremys mutica</name>
    <name type="common">yellowpond turtle</name>
    <dbReference type="NCBI Taxonomy" id="74926"/>
    <lineage>
        <taxon>Eukaryota</taxon>
        <taxon>Metazoa</taxon>
        <taxon>Chordata</taxon>
        <taxon>Craniata</taxon>
        <taxon>Vertebrata</taxon>
        <taxon>Euteleostomi</taxon>
        <taxon>Archelosauria</taxon>
        <taxon>Testudinata</taxon>
        <taxon>Testudines</taxon>
        <taxon>Cryptodira</taxon>
        <taxon>Durocryptodira</taxon>
        <taxon>Testudinoidea</taxon>
        <taxon>Geoemydidae</taxon>
        <taxon>Geoemydinae</taxon>
        <taxon>Mauremys</taxon>
    </lineage>
</organism>
<dbReference type="EMBL" id="JAHDVG010000480">
    <property type="protein sequence ID" value="KAH1174285.1"/>
    <property type="molecule type" value="Genomic_DNA"/>
</dbReference>
<evidence type="ECO:0000313" key="2">
    <source>
        <dbReference type="Proteomes" id="UP000827986"/>
    </source>
</evidence>
<dbReference type="AlphaFoldDB" id="A0A9D4AZ99"/>
<gene>
    <name evidence="1" type="ORF">KIL84_002429</name>
</gene>